<dbReference type="InterPro" id="IPR019749">
    <property type="entry name" value="Band_41_domain"/>
</dbReference>
<dbReference type="EMBL" id="CAEY01001591">
    <property type="status" value="NOT_ANNOTATED_CDS"/>
    <property type="molecule type" value="Genomic_DNA"/>
</dbReference>
<dbReference type="AlphaFoldDB" id="T1K5X5"/>
<name>T1K5X5_TETUR</name>
<organism evidence="3 4">
    <name type="scientific">Tetranychus urticae</name>
    <name type="common">Two-spotted spider mite</name>
    <dbReference type="NCBI Taxonomy" id="32264"/>
    <lineage>
        <taxon>Eukaryota</taxon>
        <taxon>Metazoa</taxon>
        <taxon>Ecdysozoa</taxon>
        <taxon>Arthropoda</taxon>
        <taxon>Chelicerata</taxon>
        <taxon>Arachnida</taxon>
        <taxon>Acari</taxon>
        <taxon>Acariformes</taxon>
        <taxon>Trombidiformes</taxon>
        <taxon>Prostigmata</taxon>
        <taxon>Eleutherengona</taxon>
        <taxon>Raphignathae</taxon>
        <taxon>Tetranychoidea</taxon>
        <taxon>Tetranychidae</taxon>
        <taxon>Tetranychus</taxon>
    </lineage>
</organism>
<reference evidence="3" key="2">
    <citation type="submission" date="2015-06" db="UniProtKB">
        <authorList>
            <consortium name="EnsemblMetazoa"/>
        </authorList>
    </citation>
    <scope>IDENTIFICATION</scope>
</reference>
<dbReference type="Pfam" id="PF00788">
    <property type="entry name" value="RA"/>
    <property type="match status" value="1"/>
</dbReference>
<dbReference type="GO" id="GO:0009887">
    <property type="term" value="P:animal organ morphogenesis"/>
    <property type="evidence" value="ECO:0007669"/>
    <property type="project" value="UniProtKB-ARBA"/>
</dbReference>
<dbReference type="Gene3D" id="3.10.20.90">
    <property type="entry name" value="Phosphatidylinositol 3-kinase Catalytic Subunit, Chain A, domain 1"/>
    <property type="match status" value="1"/>
</dbReference>
<dbReference type="GO" id="GO:0048731">
    <property type="term" value="P:system development"/>
    <property type="evidence" value="ECO:0007669"/>
    <property type="project" value="UniProtKB-ARBA"/>
</dbReference>
<dbReference type="InterPro" id="IPR035963">
    <property type="entry name" value="FERM_2"/>
</dbReference>
<dbReference type="GO" id="GO:0071944">
    <property type="term" value="C:cell periphery"/>
    <property type="evidence" value="ECO:0007669"/>
    <property type="project" value="UniProtKB-ARBA"/>
</dbReference>
<reference evidence="4" key="1">
    <citation type="submission" date="2011-08" db="EMBL/GenBank/DDBJ databases">
        <authorList>
            <person name="Rombauts S."/>
        </authorList>
    </citation>
    <scope>NUCLEOTIDE SEQUENCE</scope>
    <source>
        <strain evidence="4">London</strain>
    </source>
</reference>
<proteinExistence type="predicted"/>
<dbReference type="SUPFAM" id="SSF47031">
    <property type="entry name" value="Second domain of FERM"/>
    <property type="match status" value="1"/>
</dbReference>
<dbReference type="eggNOG" id="KOG3552">
    <property type="taxonomic scope" value="Eukaryota"/>
</dbReference>
<feature type="compositionally biased region" description="Basic and acidic residues" evidence="1">
    <location>
        <begin position="471"/>
        <end position="481"/>
    </location>
</feature>
<dbReference type="HOGENOM" id="CLU_341114_0_0_1"/>
<dbReference type="InterPro" id="IPR000299">
    <property type="entry name" value="FERM_domain"/>
</dbReference>
<feature type="compositionally biased region" description="Polar residues" evidence="1">
    <location>
        <begin position="498"/>
        <end position="520"/>
    </location>
</feature>
<dbReference type="GO" id="GO:0007165">
    <property type="term" value="P:signal transduction"/>
    <property type="evidence" value="ECO:0007669"/>
    <property type="project" value="InterPro"/>
</dbReference>
<feature type="domain" description="FERM" evidence="2">
    <location>
        <begin position="86"/>
        <end position="402"/>
    </location>
</feature>
<dbReference type="SUPFAM" id="SSF54236">
    <property type="entry name" value="Ubiquitin-like"/>
    <property type="match status" value="1"/>
</dbReference>
<feature type="compositionally biased region" description="Polar residues" evidence="1">
    <location>
        <begin position="743"/>
        <end position="755"/>
    </location>
</feature>
<evidence type="ECO:0000259" key="2">
    <source>
        <dbReference type="PROSITE" id="PS50057"/>
    </source>
</evidence>
<dbReference type="Gene3D" id="1.20.80.10">
    <property type="match status" value="1"/>
</dbReference>
<protein>
    <recommendedName>
        <fullName evidence="2">FERM domain-containing protein</fullName>
    </recommendedName>
</protein>
<dbReference type="Pfam" id="PF00373">
    <property type="entry name" value="FERM_M"/>
    <property type="match status" value="1"/>
</dbReference>
<dbReference type="SMART" id="SM00295">
    <property type="entry name" value="B41"/>
    <property type="match status" value="1"/>
</dbReference>
<dbReference type="PROSITE" id="PS50057">
    <property type="entry name" value="FERM_3"/>
    <property type="match status" value="1"/>
</dbReference>
<dbReference type="InterPro" id="IPR029071">
    <property type="entry name" value="Ubiquitin-like_domsf"/>
</dbReference>
<sequence length="832" mass="92806">MADAPREEIIRRVKCCESTVTLTVCQPSTINCGNHHRSALLTETAKKARLALGYTLRVRFSERLALDGNPFFSSSSCDSPTSIIHNVLKVYLENNQTKTFKYNTTTTVAQVLDSLITKLAIRRPEHYTLCTEHIRSHGISKLTILSPEDTLYKIASRPGIHNLRCILRMSFVTQDLNSILSSDPVSFDYLYAQSCNDFVQERYSTQLNYDTTLTLAALTLLQHALSTGSIGRQGKIDLKKIDKSYGLSTFVPLSTLEAMKRKEMYKLLSHFIKQTQNDLGKGYTPLQCKMSFLEIISGLPGFGAKNFPLNSKDSSCGAVILISPKFGIAQLNRGVLRQSAPITLASFDEVNRVRVTRDEELGFRVDVFLREPEEGINENSGNNGQQLSFIFDEMDVEEFVMCLRVIWEVGSSWWSDSAPYYHEDHIVEISFWNYPPDPDNGETRWVNFSNGPPLYDPDLFNNKIKRPRISSKEMSRDELTVNRRGSAGSSTDKRGSLSGISTTSSDDASSGYRSRNGSISTKKDFDDDDPEELLEAHATLKAADSLELLHQIGENATKVDDGLIDSITETNSVLPSPINSENAASKFKAKANLKVSIPTPGMRSRSGSSFGLSTPDVIPNLMEPNNGLMVTLRKLRSHESRDEFELPSADTTIYLGSDMIDLTAFPPPPATPDTAIILERTKHPLMIQEPPTPFREPIPYSNKINPFFSSLGQLINSPIAENSDTSPVVNEEDDKVNDEAALANTSDNESTSSGSPPICRDSGCQTDNGYISRDELNSDDESDSEFPFHSKPRLSMEEYEKETLEKIEQVSKTVKKMYLLEMDEASECYWQS</sequence>
<dbReference type="InterPro" id="IPR000159">
    <property type="entry name" value="RA_dom"/>
</dbReference>
<dbReference type="CDD" id="cd14473">
    <property type="entry name" value="FERM_B-lobe"/>
    <property type="match status" value="1"/>
</dbReference>
<dbReference type="InterPro" id="IPR014352">
    <property type="entry name" value="FERM/acyl-CoA-bd_prot_sf"/>
</dbReference>
<feature type="region of interest" description="Disordered" evidence="1">
    <location>
        <begin position="471"/>
        <end position="528"/>
    </location>
</feature>
<dbReference type="InterPro" id="IPR019748">
    <property type="entry name" value="FERM_central"/>
</dbReference>
<evidence type="ECO:0000313" key="3">
    <source>
        <dbReference type="EnsemblMetazoa" id="tetur05g07860.1"/>
    </source>
</evidence>
<evidence type="ECO:0000313" key="4">
    <source>
        <dbReference type="Proteomes" id="UP000015104"/>
    </source>
</evidence>
<dbReference type="EnsemblMetazoa" id="tetur05g07860.1">
    <property type="protein sequence ID" value="tetur05g07860.1"/>
    <property type="gene ID" value="tetur05g07860"/>
</dbReference>
<accession>T1K5X5</accession>
<dbReference type="PANTHER" id="PTHR46221">
    <property type="entry name" value="FERM AND PDZ DOMAIN-CONTAINING PROTEIN FAMILY MEMBER"/>
    <property type="match status" value="1"/>
</dbReference>
<dbReference type="STRING" id="32264.T1K5X5"/>
<evidence type="ECO:0000256" key="1">
    <source>
        <dbReference type="SAM" id="MobiDB-lite"/>
    </source>
</evidence>
<feature type="region of interest" description="Disordered" evidence="1">
    <location>
        <begin position="743"/>
        <end position="797"/>
    </location>
</feature>
<dbReference type="Proteomes" id="UP000015104">
    <property type="component" value="Unassembled WGS sequence"/>
</dbReference>
<dbReference type="PANTHER" id="PTHR46221:SF3">
    <property type="entry name" value="FERM AND PDZ DOMAIN-CONTAINING PROTEIN 4"/>
    <property type="match status" value="1"/>
</dbReference>
<keyword evidence="4" id="KW-1185">Reference proteome</keyword>